<dbReference type="RefSeq" id="XP_030549407.1">
    <property type="nucleotide sequence ID" value="XM_030693547.2"/>
</dbReference>
<keyword evidence="2" id="KW-1185">Reference proteome</keyword>
<dbReference type="PANTHER" id="PTHR37260">
    <property type="entry name" value="PHOSPHORELAY PROTEIN"/>
    <property type="match status" value="1"/>
</dbReference>
<dbReference type="PANTHER" id="PTHR37260:SF2">
    <property type="entry name" value="PROTEIN ECERIFERUM 16"/>
    <property type="match status" value="1"/>
</dbReference>
<organism evidence="2 3">
    <name type="scientific">Rhodamnia argentea</name>
    <dbReference type="NCBI Taxonomy" id="178133"/>
    <lineage>
        <taxon>Eukaryota</taxon>
        <taxon>Viridiplantae</taxon>
        <taxon>Streptophyta</taxon>
        <taxon>Embryophyta</taxon>
        <taxon>Tracheophyta</taxon>
        <taxon>Spermatophyta</taxon>
        <taxon>Magnoliopsida</taxon>
        <taxon>eudicotyledons</taxon>
        <taxon>Gunneridae</taxon>
        <taxon>Pentapetalae</taxon>
        <taxon>rosids</taxon>
        <taxon>malvids</taxon>
        <taxon>Myrtales</taxon>
        <taxon>Myrtaceae</taxon>
        <taxon>Myrtoideae</taxon>
        <taxon>Myrteae</taxon>
        <taxon>Australasian group</taxon>
        <taxon>Rhodamnia</taxon>
    </lineage>
</organism>
<feature type="region of interest" description="Disordered" evidence="1">
    <location>
        <begin position="239"/>
        <end position="266"/>
    </location>
</feature>
<proteinExistence type="predicted"/>
<dbReference type="Proteomes" id="UP000827889">
    <property type="component" value="Chromosome 7"/>
</dbReference>
<sequence>MDTKSLARSKRAHSLHHSKKHHPSPKPKAPSGTSSHLASANNASGKQVPEKAPSRQKPKLPSNWDRYEEGETDSGLAESSEVRVSDVPAPKSKGADYRHLIAEAQSQSQSVSDDPCPDSFVSLGDVLPEFFGGGASNLLSVRGEAVLSWANEDSFVVDDKATSGHEVPFLSLNLNALAEQLAKLDLAKLLFIEPDLLPPEMHTGPYIASSEKPSDQMQTHKAEAAKSQLDALALDDFAREERKEEESKKSGTGRSKSDSLFNLPDDNISVDTSQVSSLGQATVPEYADQSIKISDIDPEKGNSTFEAGASEAELDALLNSFSDKLTEPSGFGFTKSTPAFQEMSMPQASGRGFISSAATSVPDSARINVLLDDLLEETSNFAQQNNQDNVPLTQQVNTVAHGAQSPPPIVTRSKELDDFDSWLDTI</sequence>
<dbReference type="AlphaFoldDB" id="A0A8B8QSY2"/>
<evidence type="ECO:0000256" key="1">
    <source>
        <dbReference type="SAM" id="MobiDB-lite"/>
    </source>
</evidence>
<feature type="compositionally biased region" description="Basic and acidic residues" evidence="1">
    <location>
        <begin position="212"/>
        <end position="224"/>
    </location>
</feature>
<feature type="compositionally biased region" description="Polar residues" evidence="1">
    <location>
        <begin position="32"/>
        <end position="45"/>
    </location>
</feature>
<feature type="compositionally biased region" description="Basic residues" evidence="1">
    <location>
        <begin position="7"/>
        <end position="25"/>
    </location>
</feature>
<feature type="region of interest" description="Disordered" evidence="1">
    <location>
        <begin position="1"/>
        <end position="99"/>
    </location>
</feature>
<evidence type="ECO:0000313" key="2">
    <source>
        <dbReference type="Proteomes" id="UP000827889"/>
    </source>
</evidence>
<gene>
    <name evidence="3" type="primary">LOC115754515</name>
</gene>
<evidence type="ECO:0000313" key="3">
    <source>
        <dbReference type="RefSeq" id="XP_030549407.1"/>
    </source>
</evidence>
<dbReference type="KEGG" id="rarg:115754515"/>
<dbReference type="OrthoDB" id="685075at2759"/>
<accession>A0A8B8QSY2</accession>
<reference evidence="3" key="1">
    <citation type="submission" date="2025-08" db="UniProtKB">
        <authorList>
            <consortium name="RefSeq"/>
        </authorList>
    </citation>
    <scope>IDENTIFICATION</scope>
    <source>
        <tissue evidence="3">Leaf</tissue>
    </source>
</reference>
<feature type="compositionally biased region" description="Basic and acidic residues" evidence="1">
    <location>
        <begin position="239"/>
        <end position="249"/>
    </location>
</feature>
<feature type="region of interest" description="Disordered" evidence="1">
    <location>
        <begin position="202"/>
        <end position="224"/>
    </location>
</feature>
<dbReference type="InterPro" id="IPR053342">
    <property type="entry name" value="Exosome_cofactor/PTGS_suppr"/>
</dbReference>
<protein>
    <submittedName>
        <fullName evidence="3">Protein ECERIFERUM 16</fullName>
    </submittedName>
</protein>
<name>A0A8B8QSY2_9MYRT</name>
<dbReference type="GeneID" id="115754515"/>